<evidence type="ECO:0000313" key="2">
    <source>
        <dbReference type="EMBL" id="PVH28852.1"/>
    </source>
</evidence>
<sequence>MSRGAGHDFLVQTPSVDWMFEVKSTLEDGCEFELTSNELRVASSASRTGRRRYRILYVPHVFSPENWCVFELPNPMDKETQAQFSVVGRGSLRLRFERR</sequence>
<evidence type="ECO:0000259" key="1">
    <source>
        <dbReference type="Pfam" id="PF13020"/>
    </source>
</evidence>
<dbReference type="EMBL" id="QDKM01000004">
    <property type="protein sequence ID" value="PVH28852.1"/>
    <property type="molecule type" value="Genomic_DNA"/>
</dbReference>
<protein>
    <recommendedName>
        <fullName evidence="1">Protein NO VEIN C-terminal domain-containing protein</fullName>
    </recommendedName>
</protein>
<keyword evidence="3" id="KW-1185">Reference proteome</keyword>
<evidence type="ECO:0000313" key="3">
    <source>
        <dbReference type="Proteomes" id="UP000245911"/>
    </source>
</evidence>
<comment type="caution">
    <text evidence="2">The sequence shown here is derived from an EMBL/GenBank/DDBJ whole genome shotgun (WGS) entry which is preliminary data.</text>
</comment>
<dbReference type="Proteomes" id="UP000245911">
    <property type="component" value="Unassembled WGS sequence"/>
</dbReference>
<proteinExistence type="predicted"/>
<dbReference type="InterPro" id="IPR024975">
    <property type="entry name" value="NOV_C"/>
</dbReference>
<dbReference type="Pfam" id="PF13020">
    <property type="entry name" value="NOV_C"/>
    <property type="match status" value="1"/>
</dbReference>
<dbReference type="RefSeq" id="WP_116558697.1">
    <property type="nucleotide sequence ID" value="NZ_QDKM01000004.1"/>
</dbReference>
<reference evidence="2 3" key="1">
    <citation type="submission" date="2018-04" db="EMBL/GenBank/DDBJ databases">
        <title>Pararhodobacter oceanense sp. nov., isolated from marine intertidal sediment.</title>
        <authorList>
            <person name="Wang X.-L."/>
            <person name="Du Z.-J."/>
        </authorList>
    </citation>
    <scope>NUCLEOTIDE SEQUENCE [LARGE SCALE GENOMIC DNA]</scope>
    <source>
        <strain evidence="2 3">AM505</strain>
    </source>
</reference>
<gene>
    <name evidence="2" type="ORF">DDE20_11855</name>
</gene>
<organism evidence="2 3">
    <name type="scientific">Pararhodobacter oceanensis</name>
    <dbReference type="NCBI Taxonomy" id="2172121"/>
    <lineage>
        <taxon>Bacteria</taxon>
        <taxon>Pseudomonadati</taxon>
        <taxon>Pseudomonadota</taxon>
        <taxon>Alphaproteobacteria</taxon>
        <taxon>Rhodobacterales</taxon>
        <taxon>Paracoccaceae</taxon>
        <taxon>Pararhodobacter</taxon>
    </lineage>
</organism>
<dbReference type="AlphaFoldDB" id="A0A2T8HU36"/>
<dbReference type="OrthoDB" id="9776021at2"/>
<name>A0A2T8HU36_9RHOB</name>
<accession>A0A2T8HU36</accession>
<feature type="domain" description="Protein NO VEIN C-terminal" evidence="1">
    <location>
        <begin position="2"/>
        <end position="61"/>
    </location>
</feature>